<keyword evidence="9" id="KW-1185">Reference proteome</keyword>
<dbReference type="RefSeq" id="WP_086435081.1">
    <property type="nucleotide sequence ID" value="NZ_FXWH01000002.1"/>
</dbReference>
<evidence type="ECO:0000313" key="9">
    <source>
        <dbReference type="Proteomes" id="UP000194450"/>
    </source>
</evidence>
<evidence type="ECO:0000256" key="3">
    <source>
        <dbReference type="ARBA" id="ARBA00034247"/>
    </source>
</evidence>
<evidence type="ECO:0000256" key="2">
    <source>
        <dbReference type="ARBA" id="ARBA00012528"/>
    </source>
</evidence>
<dbReference type="PANTHER" id="PTHR45138">
    <property type="entry name" value="REGULATORY COMPONENTS OF SENSORY TRANSDUCTION SYSTEM"/>
    <property type="match status" value="1"/>
</dbReference>
<feature type="coiled-coil region" evidence="4">
    <location>
        <begin position="387"/>
        <end position="435"/>
    </location>
</feature>
<sequence length="606" mass="68347">MTKIIVAVYILLLGMFSSATALAQEPYEPVLYYQIANGDSSFAEVQQQSMQRWRSTNGEASFGYTSDIYWFRFAVPASAQARVMNISYPLLDQVDIYIMSEDGLMREYQVGDKKPFSERPVKHKDFVIPLPTSEPLTIFMRVETSSSLRVPVAIWPHAEFLEGQSTGSMAAGLYYGVVICMAVYNLFGFFVSRERSFLTYSCYTIFIGLLMASLDGSGYRYIWSESIWLQDKAIPFFGAMVFMLAAIFTSQLLSLKEHSRRLNLGLATVAGVFALMFVVNLFLPYAIVIKMLLALAVPGCLFLLGTGIYLWRRGHVYARVFTLAWATLLLAIITNSLGYLGLIDGFFIQRYAIMIGSGIEILLLSWVLAIRYTEERRQKLVAQSEALQRAEEMQVAQEEQNEQLEEKVAERTFELEIAMRELQEANAELEQKSSEDALTGIYNRRFLNRQLETEFRRSYRQQSSLSMVMLDIDHFKPVNDTHGHLVGDQILVQLAELLKRQLRRASDTLCRYGGEEFAILLPNTDLEGAEAIARHLSEAVRNHSFDTEAGPIQITVSMGVAEARPCDFAVAEQLLAHADKALYKAKNSGRDQVCPAPTERVAVASE</sequence>
<dbReference type="InterPro" id="IPR043128">
    <property type="entry name" value="Rev_trsase/Diguanyl_cyclase"/>
</dbReference>
<dbReference type="SMART" id="SM00267">
    <property type="entry name" value="GGDEF"/>
    <property type="match status" value="1"/>
</dbReference>
<protein>
    <recommendedName>
        <fullName evidence="2">diguanylate cyclase</fullName>
        <ecNumber evidence="2">2.7.7.65</ecNumber>
    </recommendedName>
</protein>
<feature type="transmembrane region" description="Helical" evidence="5">
    <location>
        <begin position="289"/>
        <end position="311"/>
    </location>
</feature>
<evidence type="ECO:0000256" key="5">
    <source>
        <dbReference type="SAM" id="Phobius"/>
    </source>
</evidence>
<dbReference type="FunFam" id="3.30.70.270:FF:000001">
    <property type="entry name" value="Diguanylate cyclase domain protein"/>
    <property type="match status" value="1"/>
</dbReference>
<accession>A0A1Y6FWD9</accession>
<comment type="cofactor">
    <cofactor evidence="1">
        <name>Mg(2+)</name>
        <dbReference type="ChEBI" id="CHEBI:18420"/>
    </cofactor>
</comment>
<dbReference type="InterPro" id="IPR011622">
    <property type="entry name" value="7TMR_DISM_rcpt_extracell_dom2"/>
</dbReference>
<keyword evidence="5" id="KW-1133">Transmembrane helix</keyword>
<feature type="chain" id="PRO_5010991678" description="diguanylate cyclase" evidence="6">
    <location>
        <begin position="24"/>
        <end position="606"/>
    </location>
</feature>
<feature type="transmembrane region" description="Helical" evidence="5">
    <location>
        <begin position="262"/>
        <end position="283"/>
    </location>
</feature>
<evidence type="ECO:0000256" key="1">
    <source>
        <dbReference type="ARBA" id="ARBA00001946"/>
    </source>
</evidence>
<feature type="transmembrane region" description="Helical" evidence="5">
    <location>
        <begin position="348"/>
        <end position="370"/>
    </location>
</feature>
<comment type="catalytic activity">
    <reaction evidence="3">
        <text>2 GTP = 3',3'-c-di-GMP + 2 diphosphate</text>
        <dbReference type="Rhea" id="RHEA:24898"/>
        <dbReference type="ChEBI" id="CHEBI:33019"/>
        <dbReference type="ChEBI" id="CHEBI:37565"/>
        <dbReference type="ChEBI" id="CHEBI:58805"/>
        <dbReference type="EC" id="2.7.7.65"/>
    </reaction>
</comment>
<keyword evidence="4" id="KW-0175">Coiled coil</keyword>
<reference evidence="9" key="1">
    <citation type="submission" date="2017-04" db="EMBL/GenBank/DDBJ databases">
        <authorList>
            <person name="Varghese N."/>
            <person name="Submissions S."/>
        </authorList>
    </citation>
    <scope>NUCLEOTIDE SEQUENCE [LARGE SCALE GENOMIC DNA]</scope>
</reference>
<dbReference type="OrthoDB" id="5289013at2"/>
<dbReference type="SUPFAM" id="SSF55073">
    <property type="entry name" value="Nucleotide cyclase"/>
    <property type="match status" value="1"/>
</dbReference>
<dbReference type="NCBIfam" id="TIGR00254">
    <property type="entry name" value="GGDEF"/>
    <property type="match status" value="1"/>
</dbReference>
<keyword evidence="6" id="KW-0732">Signal</keyword>
<dbReference type="Gene3D" id="3.30.70.270">
    <property type="match status" value="1"/>
</dbReference>
<feature type="transmembrane region" description="Helical" evidence="5">
    <location>
        <begin position="172"/>
        <end position="190"/>
    </location>
</feature>
<organism evidence="8 9">
    <name type="scientific">Pseudidiomarina planktonica</name>
    <dbReference type="NCBI Taxonomy" id="1323738"/>
    <lineage>
        <taxon>Bacteria</taxon>
        <taxon>Pseudomonadati</taxon>
        <taxon>Pseudomonadota</taxon>
        <taxon>Gammaproteobacteria</taxon>
        <taxon>Alteromonadales</taxon>
        <taxon>Idiomarinaceae</taxon>
        <taxon>Pseudidiomarina</taxon>
    </lineage>
</organism>
<dbReference type="Pfam" id="PF00990">
    <property type="entry name" value="GGDEF"/>
    <property type="match status" value="1"/>
</dbReference>
<dbReference type="Proteomes" id="UP000194450">
    <property type="component" value="Unassembled WGS sequence"/>
</dbReference>
<name>A0A1Y6FWD9_9GAMM</name>
<dbReference type="CDD" id="cd01949">
    <property type="entry name" value="GGDEF"/>
    <property type="match status" value="1"/>
</dbReference>
<keyword evidence="5" id="KW-0812">Transmembrane</keyword>
<dbReference type="EMBL" id="FXWH01000002">
    <property type="protein sequence ID" value="SMQ80033.1"/>
    <property type="molecule type" value="Genomic_DNA"/>
</dbReference>
<gene>
    <name evidence="8" type="ORF">SAMN06297229_1948</name>
</gene>
<dbReference type="GO" id="GO:0052621">
    <property type="term" value="F:diguanylate cyclase activity"/>
    <property type="evidence" value="ECO:0007669"/>
    <property type="project" value="UniProtKB-EC"/>
</dbReference>
<evidence type="ECO:0000256" key="6">
    <source>
        <dbReference type="SAM" id="SignalP"/>
    </source>
</evidence>
<evidence type="ECO:0000259" key="7">
    <source>
        <dbReference type="PROSITE" id="PS50887"/>
    </source>
</evidence>
<dbReference type="Pfam" id="PF07695">
    <property type="entry name" value="7TMR-DISM_7TM"/>
    <property type="match status" value="1"/>
</dbReference>
<feature type="signal peptide" evidence="6">
    <location>
        <begin position="1"/>
        <end position="23"/>
    </location>
</feature>
<dbReference type="AlphaFoldDB" id="A0A1Y6FWD9"/>
<feature type="transmembrane region" description="Helical" evidence="5">
    <location>
        <begin position="323"/>
        <end position="342"/>
    </location>
</feature>
<dbReference type="InterPro" id="IPR000160">
    <property type="entry name" value="GGDEF_dom"/>
</dbReference>
<dbReference type="InterPro" id="IPR029787">
    <property type="entry name" value="Nucleotide_cyclase"/>
</dbReference>
<dbReference type="InterPro" id="IPR050469">
    <property type="entry name" value="Diguanylate_Cyclase"/>
</dbReference>
<keyword evidence="5" id="KW-0472">Membrane</keyword>
<proteinExistence type="predicted"/>
<dbReference type="PANTHER" id="PTHR45138:SF9">
    <property type="entry name" value="DIGUANYLATE CYCLASE DGCM-RELATED"/>
    <property type="match status" value="1"/>
</dbReference>
<evidence type="ECO:0000256" key="4">
    <source>
        <dbReference type="SAM" id="Coils"/>
    </source>
</evidence>
<dbReference type="Gene3D" id="2.60.40.2380">
    <property type="match status" value="1"/>
</dbReference>
<feature type="transmembrane region" description="Helical" evidence="5">
    <location>
        <begin position="197"/>
        <end position="214"/>
    </location>
</feature>
<feature type="domain" description="GGDEF" evidence="7">
    <location>
        <begin position="463"/>
        <end position="598"/>
    </location>
</feature>
<dbReference type="PROSITE" id="PS50887">
    <property type="entry name" value="GGDEF"/>
    <property type="match status" value="1"/>
</dbReference>
<dbReference type="InterPro" id="IPR011623">
    <property type="entry name" value="7TMR_DISM_rcpt_extracell_dom1"/>
</dbReference>
<evidence type="ECO:0000313" key="8">
    <source>
        <dbReference type="EMBL" id="SMQ80033.1"/>
    </source>
</evidence>
<dbReference type="Pfam" id="PF07696">
    <property type="entry name" value="7TMR-DISMED2"/>
    <property type="match status" value="1"/>
</dbReference>
<dbReference type="EC" id="2.7.7.65" evidence="2"/>
<feature type="transmembrane region" description="Helical" evidence="5">
    <location>
        <begin position="234"/>
        <end position="255"/>
    </location>
</feature>